<protein>
    <submittedName>
        <fullName evidence="10">Peptidoglycan DD-metalloendopeptidase family protein</fullName>
    </submittedName>
</protein>
<comment type="subcellular location">
    <subcellularLocation>
        <location evidence="2">Cell envelope</location>
    </subcellularLocation>
</comment>
<evidence type="ECO:0000256" key="4">
    <source>
        <dbReference type="ARBA" id="ARBA00022723"/>
    </source>
</evidence>
<dbReference type="InterPro" id="IPR016047">
    <property type="entry name" value="M23ase_b-sheet_dom"/>
</dbReference>
<name>A0ABT0H4A9_9FLAO</name>
<dbReference type="Proteomes" id="UP001203687">
    <property type="component" value="Unassembled WGS sequence"/>
</dbReference>
<dbReference type="RefSeq" id="WP_248411597.1">
    <property type="nucleotide sequence ID" value="NZ_JALPQF010000001.1"/>
</dbReference>
<dbReference type="CDD" id="cd12797">
    <property type="entry name" value="M23_peptidase"/>
    <property type="match status" value="1"/>
</dbReference>
<dbReference type="Pfam" id="PF01551">
    <property type="entry name" value="Peptidase_M23"/>
    <property type="match status" value="1"/>
</dbReference>
<dbReference type="Gene3D" id="2.70.70.10">
    <property type="entry name" value="Glucose Permease (Domain IIA)"/>
    <property type="match status" value="1"/>
</dbReference>
<dbReference type="SUPFAM" id="SSF51261">
    <property type="entry name" value="Duplicated hybrid motif"/>
    <property type="match status" value="1"/>
</dbReference>
<evidence type="ECO:0000313" key="10">
    <source>
        <dbReference type="EMBL" id="MCK8479201.1"/>
    </source>
</evidence>
<reference evidence="10" key="1">
    <citation type="submission" date="2022-04" db="EMBL/GenBank/DDBJ databases">
        <authorList>
            <person name="Ren T."/>
        </authorList>
    </citation>
    <scope>NUCLEOTIDE SEQUENCE</scope>
    <source>
        <strain evidence="10">F63249</strain>
    </source>
</reference>
<accession>A0ABT0H4A9</accession>
<evidence type="ECO:0000256" key="2">
    <source>
        <dbReference type="ARBA" id="ARBA00004196"/>
    </source>
</evidence>
<keyword evidence="7" id="KW-0482">Metalloprotease</keyword>
<dbReference type="PROSITE" id="PS51257">
    <property type="entry name" value="PROKAR_LIPOPROTEIN"/>
    <property type="match status" value="1"/>
</dbReference>
<dbReference type="InterPro" id="IPR045834">
    <property type="entry name" value="Csd3_N2"/>
</dbReference>
<evidence type="ECO:0000256" key="7">
    <source>
        <dbReference type="ARBA" id="ARBA00023049"/>
    </source>
</evidence>
<dbReference type="InterPro" id="IPR050570">
    <property type="entry name" value="Cell_wall_metabolism_enzyme"/>
</dbReference>
<sequence>MQSKYLVIALFICMGFMSCKEDEKSDVTPLETYVEPEPDKEFGFVLEDYIVKRDTIKAGDSFGEILERNNIGYPKIFNIAEKTKDSFDITKLKAGKPYTLLCTKDSLQTPECFIYQPNSIDYVVIKMTDSIKAYTGKKPITIVQKEASGIVMNSLSETMESQGLPYQLINDMSDIYAWTIDFFRLQKGDRFKIVYKQRFIEDTIYAGIESIEAAYFEHKSEPFYAFNFQVDSTKNISDYFDENTKSLRRTFLKAPVQFSRISSRYNLNRRIKYYGYKLRPHRGTDFAAPIGTEILATANGTVTESTRRGGNGKYVKIKHNGTYSTQYLHMKAQNVKKGDFVKQGDVIGWVGMTGNTGGPHVCYRFWKNGKQVDPFKEKLPAAESIPDSLKSKYTEFIKPLKSQLDHIQFEDNTIELPTEEEVLTSKIH</sequence>
<evidence type="ECO:0000256" key="1">
    <source>
        <dbReference type="ARBA" id="ARBA00001947"/>
    </source>
</evidence>
<gene>
    <name evidence="10" type="ORF">MUY34_01140</name>
</gene>
<keyword evidence="3" id="KW-0645">Protease</keyword>
<comment type="caution">
    <text evidence="10">The sequence shown here is derived from an EMBL/GenBank/DDBJ whole genome shotgun (WGS) entry which is preliminary data.</text>
</comment>
<evidence type="ECO:0000259" key="8">
    <source>
        <dbReference type="Pfam" id="PF01551"/>
    </source>
</evidence>
<feature type="domain" description="Csd3-like second N-terminal" evidence="9">
    <location>
        <begin position="145"/>
        <end position="266"/>
    </location>
</feature>
<dbReference type="PANTHER" id="PTHR21666:SF288">
    <property type="entry name" value="CELL DIVISION PROTEIN YTFB"/>
    <property type="match status" value="1"/>
</dbReference>
<proteinExistence type="predicted"/>
<evidence type="ECO:0000259" key="9">
    <source>
        <dbReference type="Pfam" id="PF19425"/>
    </source>
</evidence>
<dbReference type="Pfam" id="PF19425">
    <property type="entry name" value="Csd3_N2"/>
    <property type="match status" value="1"/>
</dbReference>
<keyword evidence="6" id="KW-0862">Zinc</keyword>
<feature type="domain" description="M23ase beta-sheet core" evidence="8">
    <location>
        <begin position="280"/>
        <end position="374"/>
    </location>
</feature>
<evidence type="ECO:0000256" key="3">
    <source>
        <dbReference type="ARBA" id="ARBA00022670"/>
    </source>
</evidence>
<evidence type="ECO:0000313" key="11">
    <source>
        <dbReference type="Proteomes" id="UP001203687"/>
    </source>
</evidence>
<comment type="cofactor">
    <cofactor evidence="1">
        <name>Zn(2+)</name>
        <dbReference type="ChEBI" id="CHEBI:29105"/>
    </cofactor>
</comment>
<dbReference type="PANTHER" id="PTHR21666">
    <property type="entry name" value="PEPTIDASE-RELATED"/>
    <property type="match status" value="1"/>
</dbReference>
<dbReference type="EMBL" id="JALPQF010000001">
    <property type="protein sequence ID" value="MCK8479201.1"/>
    <property type="molecule type" value="Genomic_DNA"/>
</dbReference>
<keyword evidence="5" id="KW-0378">Hydrolase</keyword>
<dbReference type="Gene3D" id="3.10.450.350">
    <property type="match status" value="1"/>
</dbReference>
<keyword evidence="11" id="KW-1185">Reference proteome</keyword>
<dbReference type="InterPro" id="IPR011055">
    <property type="entry name" value="Dup_hybrid_motif"/>
</dbReference>
<evidence type="ECO:0000256" key="6">
    <source>
        <dbReference type="ARBA" id="ARBA00022833"/>
    </source>
</evidence>
<evidence type="ECO:0000256" key="5">
    <source>
        <dbReference type="ARBA" id="ARBA00022801"/>
    </source>
</evidence>
<organism evidence="10 11">
    <name type="scientific">Psychroserpens algicola</name>
    <dbReference type="NCBI Taxonomy" id="1719034"/>
    <lineage>
        <taxon>Bacteria</taxon>
        <taxon>Pseudomonadati</taxon>
        <taxon>Bacteroidota</taxon>
        <taxon>Flavobacteriia</taxon>
        <taxon>Flavobacteriales</taxon>
        <taxon>Flavobacteriaceae</taxon>
        <taxon>Psychroserpens</taxon>
    </lineage>
</organism>
<keyword evidence="4" id="KW-0479">Metal-binding</keyword>